<name>A0A6G0TLZ8_APHGL</name>
<organism evidence="2 3">
    <name type="scientific">Aphis glycines</name>
    <name type="common">Soybean aphid</name>
    <dbReference type="NCBI Taxonomy" id="307491"/>
    <lineage>
        <taxon>Eukaryota</taxon>
        <taxon>Metazoa</taxon>
        <taxon>Ecdysozoa</taxon>
        <taxon>Arthropoda</taxon>
        <taxon>Hexapoda</taxon>
        <taxon>Insecta</taxon>
        <taxon>Pterygota</taxon>
        <taxon>Neoptera</taxon>
        <taxon>Paraneoptera</taxon>
        <taxon>Hemiptera</taxon>
        <taxon>Sternorrhyncha</taxon>
        <taxon>Aphidomorpha</taxon>
        <taxon>Aphidoidea</taxon>
        <taxon>Aphididae</taxon>
        <taxon>Aphidini</taxon>
        <taxon>Aphis</taxon>
        <taxon>Aphis</taxon>
    </lineage>
</organism>
<accession>A0A6G0TLZ8</accession>
<evidence type="ECO:0000313" key="2">
    <source>
        <dbReference type="EMBL" id="KAE9534111.1"/>
    </source>
</evidence>
<keyword evidence="3" id="KW-1185">Reference proteome</keyword>
<dbReference type="Proteomes" id="UP000475862">
    <property type="component" value="Unassembled WGS sequence"/>
</dbReference>
<feature type="compositionally biased region" description="Basic and acidic residues" evidence="1">
    <location>
        <begin position="229"/>
        <end position="250"/>
    </location>
</feature>
<dbReference type="OrthoDB" id="6624675at2759"/>
<sequence length="250" mass="30150">MSEIVTVAESVSMEYEFYVGNGVITCIVIIDLITEGNKEQLINNISERKQEKNIMSERPRTLHVTPEHFTGNKDVRVFLRQYSMITKFNNWLEKDKIKFLPIFVRGTARKFLDNLYNIRDNWTGKEIEEAFIEQYLPIGHITISNRGATISEYTNMLNLQVIKLQKYHDEKERYDEERCRTYNLDRDTRGRDYDTNKDYVRREDKIKVRTQEGHGNKIRTQEHSYYNRQDSRDRQMRSRTPERYRKEDRQ</sequence>
<comment type="caution">
    <text evidence="2">The sequence shown here is derived from an EMBL/GenBank/DDBJ whole genome shotgun (WGS) entry which is preliminary data.</text>
</comment>
<proteinExistence type="predicted"/>
<gene>
    <name evidence="2" type="ORF">AGLY_008847</name>
</gene>
<evidence type="ECO:0000313" key="3">
    <source>
        <dbReference type="Proteomes" id="UP000475862"/>
    </source>
</evidence>
<feature type="compositionally biased region" description="Basic and acidic residues" evidence="1">
    <location>
        <begin position="202"/>
        <end position="222"/>
    </location>
</feature>
<evidence type="ECO:0000256" key="1">
    <source>
        <dbReference type="SAM" id="MobiDB-lite"/>
    </source>
</evidence>
<reference evidence="2 3" key="1">
    <citation type="submission" date="2019-08" db="EMBL/GenBank/DDBJ databases">
        <title>The genome of the soybean aphid Biotype 1, its phylome, world population structure and adaptation to the North American continent.</title>
        <authorList>
            <person name="Giordano R."/>
            <person name="Donthu R.K."/>
            <person name="Hernandez A.G."/>
            <person name="Wright C.L."/>
            <person name="Zimin A.V."/>
        </authorList>
    </citation>
    <scope>NUCLEOTIDE SEQUENCE [LARGE SCALE GENOMIC DNA]</scope>
    <source>
        <tissue evidence="2">Whole aphids</tissue>
    </source>
</reference>
<dbReference type="AlphaFoldDB" id="A0A6G0TLZ8"/>
<protein>
    <submittedName>
        <fullName evidence="2">Uncharacterized protein</fullName>
    </submittedName>
</protein>
<dbReference type="EMBL" id="VYZN01000030">
    <property type="protein sequence ID" value="KAE9534111.1"/>
    <property type="molecule type" value="Genomic_DNA"/>
</dbReference>
<feature type="region of interest" description="Disordered" evidence="1">
    <location>
        <begin position="202"/>
        <end position="250"/>
    </location>
</feature>